<evidence type="ECO:0000256" key="1">
    <source>
        <dbReference type="SAM" id="Phobius"/>
    </source>
</evidence>
<keyword evidence="1" id="KW-0472">Membrane</keyword>
<feature type="transmembrane region" description="Helical" evidence="1">
    <location>
        <begin position="225"/>
        <end position="249"/>
    </location>
</feature>
<feature type="transmembrane region" description="Helical" evidence="1">
    <location>
        <begin position="269"/>
        <end position="289"/>
    </location>
</feature>
<evidence type="ECO:0000313" key="3">
    <source>
        <dbReference type="EMBL" id="JAQ08084.1"/>
    </source>
</evidence>
<reference evidence="2" key="2">
    <citation type="submission" date="2014-07" db="EMBL/GenBank/DDBJ databases">
        <authorList>
            <person name="Hull J."/>
        </authorList>
    </citation>
    <scope>NUCLEOTIDE SEQUENCE</scope>
</reference>
<keyword evidence="1" id="KW-0812">Transmembrane</keyword>
<reference evidence="2" key="1">
    <citation type="journal article" date="2014" name="PLoS ONE">
        <title>Transcriptome-Based Identification of ABC Transporters in the Western Tarnished Plant Bug Lygus hesperus.</title>
        <authorList>
            <person name="Hull J.J."/>
            <person name="Chaney K."/>
            <person name="Geib S.M."/>
            <person name="Fabrick J.A."/>
            <person name="Brent C.S."/>
            <person name="Walsh D."/>
            <person name="Lavine L.C."/>
        </authorList>
    </citation>
    <scope>NUCLEOTIDE SEQUENCE</scope>
</reference>
<sequence>MLFSATTRSPLLSSRLRLSTTSPPNPTLRSSPSASYCYLQSSTLCPVVSSPSLFYRTPFRCYLVHLRLLRWATHVASRSTGYCPYIHPGCQTHRCCTTLVRSTTQLCRVVRSPPPPRFVGSVAVSGMLPALLHHPLYFSTFFLSLFFPLFHPQFSTENHQTPALPPPSLSGGGSTVSTVRPLYCVYLGTIVFLSHSHFGILVYQSTRCRYRSPANLKIHHRIPQFYWNLQPSARTVGISTLLVLCSYPLHLPVSHQTLPPISHIPPPSLVLVATCAVISTTMAATGVGMSTKISTMAHR</sequence>
<keyword evidence="1" id="KW-1133">Transmembrane helix</keyword>
<name>A0A0A9YQK1_LYGHE</name>
<accession>A0A0A9YQK1</accession>
<dbReference type="EMBL" id="GDHC01010545">
    <property type="protein sequence ID" value="JAQ08084.1"/>
    <property type="molecule type" value="Transcribed_RNA"/>
</dbReference>
<dbReference type="EMBL" id="GBHO01009130">
    <property type="protein sequence ID" value="JAG34474.1"/>
    <property type="molecule type" value="Transcribed_RNA"/>
</dbReference>
<gene>
    <name evidence="2" type="primary">purE_2</name>
    <name evidence="2" type="ORF">CM83_101335</name>
    <name evidence="3" type="ORF">g.7224</name>
</gene>
<evidence type="ECO:0000313" key="2">
    <source>
        <dbReference type="EMBL" id="JAG34474.1"/>
    </source>
</evidence>
<feature type="transmembrane region" description="Helical" evidence="1">
    <location>
        <begin position="185"/>
        <end position="204"/>
    </location>
</feature>
<dbReference type="AlphaFoldDB" id="A0A0A9YQK1"/>
<protein>
    <submittedName>
        <fullName evidence="2">N5-carboxyaminoimidazole ribonucleotide mutase</fullName>
    </submittedName>
</protein>
<organism evidence="2">
    <name type="scientific">Lygus hesperus</name>
    <name type="common">Western plant bug</name>
    <dbReference type="NCBI Taxonomy" id="30085"/>
    <lineage>
        <taxon>Eukaryota</taxon>
        <taxon>Metazoa</taxon>
        <taxon>Ecdysozoa</taxon>
        <taxon>Arthropoda</taxon>
        <taxon>Hexapoda</taxon>
        <taxon>Insecta</taxon>
        <taxon>Pterygota</taxon>
        <taxon>Neoptera</taxon>
        <taxon>Paraneoptera</taxon>
        <taxon>Hemiptera</taxon>
        <taxon>Heteroptera</taxon>
        <taxon>Panheteroptera</taxon>
        <taxon>Cimicomorpha</taxon>
        <taxon>Miridae</taxon>
        <taxon>Mirini</taxon>
        <taxon>Lygus</taxon>
    </lineage>
</organism>
<reference evidence="3" key="3">
    <citation type="journal article" date="2016" name="Gigascience">
        <title>De novo construction of an expanded transcriptome assembly for the western tarnished plant bug, Lygus hesperus.</title>
        <authorList>
            <person name="Tassone E.E."/>
            <person name="Geib S.M."/>
            <person name="Hall B."/>
            <person name="Fabrick J.A."/>
            <person name="Brent C.S."/>
            <person name="Hull J.J."/>
        </authorList>
    </citation>
    <scope>NUCLEOTIDE SEQUENCE</scope>
</reference>
<proteinExistence type="predicted"/>